<dbReference type="Proteomes" id="UP000593842">
    <property type="component" value="Chromosome"/>
</dbReference>
<proteinExistence type="predicted"/>
<reference evidence="2" key="1">
    <citation type="submission" date="2020-09" db="EMBL/GenBank/DDBJ databases">
        <title>Complete genome sequencing of Faecalibacillus intestinalis strain 14EGH31.</title>
        <authorList>
            <person name="Sakamoto M."/>
            <person name="Murakami T."/>
            <person name="Mori H."/>
        </authorList>
    </citation>
    <scope>NUCLEOTIDE SEQUENCE [LARGE SCALE GENOMIC DNA]</scope>
    <source>
        <strain evidence="2">14EGH31</strain>
    </source>
</reference>
<evidence type="ECO:0000313" key="2">
    <source>
        <dbReference type="Proteomes" id="UP000593842"/>
    </source>
</evidence>
<protein>
    <submittedName>
        <fullName evidence="1">Uncharacterized protein</fullName>
    </submittedName>
</protein>
<name>A0A7I8E064_9FIRM</name>
<dbReference type="AlphaFoldDB" id="A0A7I8E064"/>
<dbReference type="EMBL" id="AP024085">
    <property type="protein sequence ID" value="BCL57696.1"/>
    <property type="molecule type" value="Genomic_DNA"/>
</dbReference>
<dbReference type="KEGG" id="fit:Fi14EGH31_14080"/>
<gene>
    <name evidence="1" type="ORF">Fi14EGH31_14080</name>
</gene>
<dbReference type="RefSeq" id="WP_199676924.1">
    <property type="nucleotide sequence ID" value="NZ_AP024085.1"/>
</dbReference>
<organism evidence="1 2">
    <name type="scientific">Faecalibacillus intestinalis</name>
    <dbReference type="NCBI Taxonomy" id="1982626"/>
    <lineage>
        <taxon>Bacteria</taxon>
        <taxon>Bacillati</taxon>
        <taxon>Bacillota</taxon>
        <taxon>Erysipelotrichia</taxon>
        <taxon>Erysipelotrichales</taxon>
        <taxon>Coprobacillaceae</taxon>
        <taxon>Faecalibacillus</taxon>
    </lineage>
</organism>
<dbReference type="GeneID" id="70579847"/>
<evidence type="ECO:0000313" key="1">
    <source>
        <dbReference type="EMBL" id="BCL57696.1"/>
    </source>
</evidence>
<sequence>MKNKKFDQAKYMREWQKENMKQVKASYKTEFVDEFKEACKKLGIKQSDVFRNAMYSTIKKAEEIKMTKEEIKQEIILDLEKAYEEKNECRYYLEQLPMEGDYDNEVHEYINNLENEVRHQNKEDFDYYVDQLVDYYYQNQEIYFDNNAE</sequence>
<accession>A0A7I8E064</accession>